<evidence type="ECO:0000256" key="4">
    <source>
        <dbReference type="ARBA" id="ARBA00022737"/>
    </source>
</evidence>
<keyword evidence="4" id="KW-0677">Repeat</keyword>
<keyword evidence="9" id="KW-0812">Transmembrane</keyword>
<dbReference type="Proteomes" id="UP000242188">
    <property type="component" value="Unassembled WGS sequence"/>
</dbReference>
<dbReference type="FunFam" id="2.10.25.10:FF:000173">
    <property type="entry name" value="Neurogenic locus notch protein 2"/>
    <property type="match status" value="1"/>
</dbReference>
<evidence type="ECO:0000256" key="9">
    <source>
        <dbReference type="SAM" id="Phobius"/>
    </source>
</evidence>
<feature type="disulfide bond" evidence="7">
    <location>
        <begin position="61"/>
        <end position="70"/>
    </location>
</feature>
<dbReference type="SMART" id="SM00181">
    <property type="entry name" value="EGF"/>
    <property type="match status" value="4"/>
</dbReference>
<keyword evidence="12" id="KW-1185">Reference proteome</keyword>
<name>A0A210R5H4_MIZYE</name>
<feature type="domain" description="EGF-like" evidence="10">
    <location>
        <begin position="111"/>
        <end position="147"/>
    </location>
</feature>
<evidence type="ECO:0000259" key="10">
    <source>
        <dbReference type="PROSITE" id="PS50026"/>
    </source>
</evidence>
<evidence type="ECO:0000256" key="6">
    <source>
        <dbReference type="ARBA" id="ARBA00023180"/>
    </source>
</evidence>
<dbReference type="STRING" id="6573.A0A210R5H4"/>
<dbReference type="InterPro" id="IPR001881">
    <property type="entry name" value="EGF-like_Ca-bd_dom"/>
</dbReference>
<feature type="transmembrane region" description="Helical" evidence="9">
    <location>
        <begin position="342"/>
        <end position="362"/>
    </location>
</feature>
<evidence type="ECO:0000313" key="11">
    <source>
        <dbReference type="EMBL" id="OWF56225.1"/>
    </source>
</evidence>
<feature type="domain" description="EGF-like" evidence="10">
    <location>
        <begin position="73"/>
        <end position="109"/>
    </location>
</feature>
<feature type="domain" description="EGF-like" evidence="10">
    <location>
        <begin position="35"/>
        <end position="71"/>
    </location>
</feature>
<dbReference type="PROSITE" id="PS50026">
    <property type="entry name" value="EGF_3"/>
    <property type="match status" value="4"/>
</dbReference>
<keyword evidence="9" id="KW-1133">Transmembrane helix</keyword>
<evidence type="ECO:0000256" key="3">
    <source>
        <dbReference type="ARBA" id="ARBA00022729"/>
    </source>
</evidence>
<dbReference type="OrthoDB" id="283575at2759"/>
<dbReference type="PROSITE" id="PS00010">
    <property type="entry name" value="ASX_HYDROXYL"/>
    <property type="match status" value="4"/>
</dbReference>
<dbReference type="EMBL" id="NEDP02000241">
    <property type="protein sequence ID" value="OWF56225.1"/>
    <property type="molecule type" value="Genomic_DNA"/>
</dbReference>
<dbReference type="InterPro" id="IPR052235">
    <property type="entry name" value="Nephronectin_domain"/>
</dbReference>
<feature type="disulfide bond" evidence="7">
    <location>
        <begin position="137"/>
        <end position="146"/>
    </location>
</feature>
<dbReference type="Pfam" id="PF00008">
    <property type="entry name" value="EGF"/>
    <property type="match status" value="1"/>
</dbReference>
<dbReference type="SMART" id="SM00179">
    <property type="entry name" value="EGF_CA"/>
    <property type="match status" value="4"/>
</dbReference>
<comment type="caution">
    <text evidence="7">Lacks conserved residue(s) required for the propagation of feature annotation.</text>
</comment>
<feature type="disulfide bond" evidence="7">
    <location>
        <begin position="99"/>
        <end position="108"/>
    </location>
</feature>
<feature type="compositionally biased region" description="Polar residues" evidence="8">
    <location>
        <begin position="194"/>
        <end position="207"/>
    </location>
</feature>
<comment type="similarity">
    <text evidence="1">Belongs to the NOTCH family.</text>
</comment>
<dbReference type="CDD" id="cd00054">
    <property type="entry name" value="EGF_CA"/>
    <property type="match status" value="4"/>
</dbReference>
<organism evidence="11 12">
    <name type="scientific">Mizuhopecten yessoensis</name>
    <name type="common">Japanese scallop</name>
    <name type="synonym">Patinopecten yessoensis</name>
    <dbReference type="NCBI Taxonomy" id="6573"/>
    <lineage>
        <taxon>Eukaryota</taxon>
        <taxon>Metazoa</taxon>
        <taxon>Spiralia</taxon>
        <taxon>Lophotrochozoa</taxon>
        <taxon>Mollusca</taxon>
        <taxon>Bivalvia</taxon>
        <taxon>Autobranchia</taxon>
        <taxon>Pteriomorphia</taxon>
        <taxon>Pectinida</taxon>
        <taxon>Pectinoidea</taxon>
        <taxon>Pectinidae</taxon>
        <taxon>Mizuhopecten</taxon>
    </lineage>
</organism>
<reference evidence="11 12" key="1">
    <citation type="journal article" date="2017" name="Nat. Ecol. Evol.">
        <title>Scallop genome provides insights into evolution of bilaterian karyotype and development.</title>
        <authorList>
            <person name="Wang S."/>
            <person name="Zhang J."/>
            <person name="Jiao W."/>
            <person name="Li J."/>
            <person name="Xun X."/>
            <person name="Sun Y."/>
            <person name="Guo X."/>
            <person name="Huan P."/>
            <person name="Dong B."/>
            <person name="Zhang L."/>
            <person name="Hu X."/>
            <person name="Sun X."/>
            <person name="Wang J."/>
            <person name="Zhao C."/>
            <person name="Wang Y."/>
            <person name="Wang D."/>
            <person name="Huang X."/>
            <person name="Wang R."/>
            <person name="Lv J."/>
            <person name="Li Y."/>
            <person name="Zhang Z."/>
            <person name="Liu B."/>
            <person name="Lu W."/>
            <person name="Hui Y."/>
            <person name="Liang J."/>
            <person name="Zhou Z."/>
            <person name="Hou R."/>
            <person name="Li X."/>
            <person name="Liu Y."/>
            <person name="Li H."/>
            <person name="Ning X."/>
            <person name="Lin Y."/>
            <person name="Zhao L."/>
            <person name="Xing Q."/>
            <person name="Dou J."/>
            <person name="Li Y."/>
            <person name="Mao J."/>
            <person name="Guo H."/>
            <person name="Dou H."/>
            <person name="Li T."/>
            <person name="Mu C."/>
            <person name="Jiang W."/>
            <person name="Fu Q."/>
            <person name="Fu X."/>
            <person name="Miao Y."/>
            <person name="Liu J."/>
            <person name="Yu Q."/>
            <person name="Li R."/>
            <person name="Liao H."/>
            <person name="Li X."/>
            <person name="Kong Y."/>
            <person name="Jiang Z."/>
            <person name="Chourrout D."/>
            <person name="Li R."/>
            <person name="Bao Z."/>
        </authorList>
    </citation>
    <scope>NUCLEOTIDE SEQUENCE [LARGE SCALE GENOMIC DNA]</scope>
    <source>
        <strain evidence="11 12">PY_sf001</strain>
    </source>
</reference>
<keyword evidence="9" id="KW-0472">Membrane</keyword>
<dbReference type="AlphaFoldDB" id="A0A210R5H4"/>
<keyword evidence="5 7" id="KW-1015">Disulfide bond</keyword>
<dbReference type="InterPro" id="IPR009030">
    <property type="entry name" value="Growth_fac_rcpt_cys_sf"/>
</dbReference>
<dbReference type="PROSITE" id="PS01186">
    <property type="entry name" value="EGF_2"/>
    <property type="match status" value="4"/>
</dbReference>
<proteinExistence type="inferred from homology"/>
<feature type="region of interest" description="Disordered" evidence="8">
    <location>
        <begin position="184"/>
        <end position="244"/>
    </location>
</feature>
<feature type="compositionally biased region" description="Acidic residues" evidence="8">
    <location>
        <begin position="411"/>
        <end position="420"/>
    </location>
</feature>
<dbReference type="PANTHER" id="PTHR24050:SF28">
    <property type="entry name" value="UROMODULIN-LIKE"/>
    <property type="match status" value="1"/>
</dbReference>
<dbReference type="GO" id="GO:0005509">
    <property type="term" value="F:calcium ion binding"/>
    <property type="evidence" value="ECO:0007669"/>
    <property type="project" value="InterPro"/>
</dbReference>
<evidence type="ECO:0000256" key="7">
    <source>
        <dbReference type="PROSITE-ProRule" id="PRU00076"/>
    </source>
</evidence>
<evidence type="ECO:0000256" key="8">
    <source>
        <dbReference type="SAM" id="MobiDB-lite"/>
    </source>
</evidence>
<dbReference type="PROSITE" id="PS00022">
    <property type="entry name" value="EGF_1"/>
    <property type="match status" value="4"/>
</dbReference>
<evidence type="ECO:0000256" key="5">
    <source>
        <dbReference type="ARBA" id="ARBA00023157"/>
    </source>
</evidence>
<evidence type="ECO:0000256" key="1">
    <source>
        <dbReference type="ARBA" id="ARBA00005847"/>
    </source>
</evidence>
<feature type="compositionally biased region" description="Low complexity" evidence="8">
    <location>
        <begin position="208"/>
        <end position="232"/>
    </location>
</feature>
<gene>
    <name evidence="11" type="ORF">KP79_PYT12011</name>
</gene>
<dbReference type="PANTHER" id="PTHR24050">
    <property type="entry name" value="PA14 DOMAIN-CONTAINING PROTEIN"/>
    <property type="match status" value="1"/>
</dbReference>
<dbReference type="PROSITE" id="PS01187">
    <property type="entry name" value="EGF_CA"/>
    <property type="match status" value="2"/>
</dbReference>
<feature type="domain" description="EGF-like" evidence="10">
    <location>
        <begin position="1"/>
        <end position="33"/>
    </location>
</feature>
<evidence type="ECO:0000313" key="12">
    <source>
        <dbReference type="Proteomes" id="UP000242188"/>
    </source>
</evidence>
<keyword evidence="2 7" id="KW-0245">EGF-like domain</keyword>
<dbReference type="FunFam" id="2.10.25.10:FF:000472">
    <property type="entry name" value="Uncharacterized protein, isoform A"/>
    <property type="match status" value="1"/>
</dbReference>
<comment type="caution">
    <text evidence="11">The sequence shown here is derived from an EMBL/GenBank/DDBJ whole genome shotgun (WGS) entry which is preliminary data.</text>
</comment>
<dbReference type="Gene3D" id="2.10.25.10">
    <property type="entry name" value="Laminin"/>
    <property type="match status" value="4"/>
</dbReference>
<dbReference type="Pfam" id="PF07645">
    <property type="entry name" value="EGF_CA"/>
    <property type="match status" value="3"/>
</dbReference>
<keyword evidence="3" id="KW-0732">Signal</keyword>
<feature type="region of interest" description="Disordered" evidence="8">
    <location>
        <begin position="404"/>
        <end position="430"/>
    </location>
</feature>
<accession>A0A210R5H4</accession>
<evidence type="ECO:0000256" key="2">
    <source>
        <dbReference type="ARBA" id="ARBA00022536"/>
    </source>
</evidence>
<dbReference type="SUPFAM" id="SSF57196">
    <property type="entry name" value="EGF/Laminin"/>
    <property type="match status" value="1"/>
</dbReference>
<keyword evidence="6" id="KW-0325">Glycoprotein</keyword>
<dbReference type="InterPro" id="IPR000152">
    <property type="entry name" value="EGF-type_Asp/Asn_hydroxyl_site"/>
</dbReference>
<dbReference type="InterPro" id="IPR000742">
    <property type="entry name" value="EGF"/>
</dbReference>
<feature type="disulfide bond" evidence="7">
    <location>
        <begin position="23"/>
        <end position="32"/>
    </location>
</feature>
<dbReference type="SUPFAM" id="SSF57184">
    <property type="entry name" value="Growth factor receptor domain"/>
    <property type="match status" value="1"/>
</dbReference>
<dbReference type="InterPro" id="IPR018097">
    <property type="entry name" value="EGF_Ca-bd_CS"/>
</dbReference>
<protein>
    <submittedName>
        <fullName evidence="11">Neurogenic locus Notch protein</fullName>
    </submittedName>
</protein>
<sequence>MTPKVCRNNATCHNTEGGYNCSCLTGWRGDNCTSDVDECDKHVCKNNATCTNTDGGYKCRCTKGWRGSTCEVDVDECQINPCHNEATCHNNIGSFECVCRSGWSGRHCDVDIDECKQTIICHHGSCLNTNGSYVCKCMEGWGGTNCSDDIQSTTDHRVYETTSKEYSHLNTKDISVEMTSMSELKPQKSEGVSKITQTSTPQMATHEQTLSTSKQTLTTPSTSKQTLTTPSTSKHRSTTLPTSKQYTASKFSNIKSDVVSTTYEPTTTTSKSVRSSRHGLVSSTTNTERPVVPTTAFVATSTPGNIGMTSRTSQTAKPTIKAAGPSNANANKGNQSWTANNWPILAGVGGVVLLIIVAAVVIHKRRKMKANVATYIDENDLRARDNTRDSTAAVVFENTVYNTMDTSHDDDHEEEGDDSYSEMNENECRL</sequence>
<dbReference type="InterPro" id="IPR049883">
    <property type="entry name" value="NOTCH1_EGF-like"/>
</dbReference>
<feature type="region of interest" description="Disordered" evidence="8">
    <location>
        <begin position="268"/>
        <end position="288"/>
    </location>
</feature>
<dbReference type="FunFam" id="2.10.25.10:FF:000471">
    <property type="entry name" value="Protein lin-12"/>
    <property type="match status" value="1"/>
</dbReference>